<feature type="compositionally biased region" description="Low complexity" evidence="2">
    <location>
        <begin position="1315"/>
        <end position="1358"/>
    </location>
</feature>
<dbReference type="InterPro" id="IPR015943">
    <property type="entry name" value="WD40/YVTN_repeat-like_dom_sf"/>
</dbReference>
<gene>
    <name evidence="3" type="ORF">F2Q70_00040639</name>
</gene>
<dbReference type="EMBL" id="QGKY02000190">
    <property type="protein sequence ID" value="KAF2589051.1"/>
    <property type="molecule type" value="Genomic_DNA"/>
</dbReference>
<dbReference type="Gene3D" id="2.130.10.10">
    <property type="entry name" value="YVTN repeat-like/Quinoprotein amine dehydrogenase"/>
    <property type="match status" value="1"/>
</dbReference>
<dbReference type="GO" id="GO:0000045">
    <property type="term" value="P:autophagosome assembly"/>
    <property type="evidence" value="ECO:0007669"/>
    <property type="project" value="InterPro"/>
</dbReference>
<evidence type="ECO:0000256" key="2">
    <source>
        <dbReference type="SAM" id="MobiDB-lite"/>
    </source>
</evidence>
<dbReference type="InterPro" id="IPR045160">
    <property type="entry name" value="ATG16"/>
</dbReference>
<dbReference type="PANTHER" id="PTHR19878">
    <property type="entry name" value="AUTOPHAGY PROTEIN 16-LIKE"/>
    <property type="match status" value="1"/>
</dbReference>
<comment type="caution">
    <text evidence="3">The sequence shown here is derived from an EMBL/GenBank/DDBJ whole genome shotgun (WGS) entry which is preliminary data.</text>
</comment>
<reference evidence="3" key="1">
    <citation type="submission" date="2019-12" db="EMBL/GenBank/DDBJ databases">
        <title>Genome sequencing and annotation of Brassica cretica.</title>
        <authorList>
            <person name="Studholme D.J."/>
            <person name="Sarris P.F."/>
        </authorList>
    </citation>
    <scope>NUCLEOTIDE SEQUENCE</scope>
    <source>
        <strain evidence="3">PFS-102/07</strain>
        <tissue evidence="3">Leaf</tissue>
    </source>
</reference>
<protein>
    <recommendedName>
        <fullName evidence="4">Transducin/WD40 repeat-like superfamily protein</fullName>
    </recommendedName>
</protein>
<feature type="compositionally biased region" description="Low complexity" evidence="2">
    <location>
        <begin position="1212"/>
        <end position="1226"/>
    </location>
</feature>
<dbReference type="FunFam" id="2.130.10.10:FF:000704">
    <property type="entry name" value="Transducin/WD40 repeat-like superfamily protein"/>
    <property type="match status" value="1"/>
</dbReference>
<evidence type="ECO:0000256" key="1">
    <source>
        <dbReference type="PROSITE-ProRule" id="PRU00221"/>
    </source>
</evidence>
<feature type="region of interest" description="Disordered" evidence="2">
    <location>
        <begin position="1186"/>
        <end position="1249"/>
    </location>
</feature>
<keyword evidence="1" id="KW-0853">WD repeat</keyword>
<dbReference type="SMART" id="SM00320">
    <property type="entry name" value="WD40"/>
    <property type="match status" value="4"/>
</dbReference>
<dbReference type="SUPFAM" id="SSF50978">
    <property type="entry name" value="WD40 repeat-like"/>
    <property type="match status" value="1"/>
</dbReference>
<dbReference type="PROSITE" id="PS50082">
    <property type="entry name" value="WD_REPEATS_2"/>
    <property type="match status" value="1"/>
</dbReference>
<sequence length="1619" mass="176228">MEWATVQHLDLRHVGRGVSKPLQPHTAAFHPTQAVIAVAVGSHIMEFDALTGCKIASIDIGSPAVKMLYSPTSSNAVVAILEDCTIRSCDFETEQTCVLHSPEKRSEHISSDTEVHLAVTPLQPVVFFGFPKRMSVTVVGTIEGGRAPTKIKTDLKKPIVNIACHPRLPVLYVAYAEGLIRAYNIHTYAVHYTLQLDNTIKLIGASAFAFHPTLEWIFVGDRRGTLLAWDVSTERPNMIGITQVGSQPITSISWLPMLRVLVTVSKDGSLQVWKTRVIINPNRPSTQTNFFEPAAMESIDIPRILSQQGGEAVYPLPRIKTLEVHTKLNLAALIFANMAGNENTQNRAAQTREGRKQLFAVLQSARGSSGVTNPRMITRAVGSSSVVRYPSCFLIFEVINSFCSKGKAFIDGFLWNFSRASTPSSATRATSQGPKSANNIRYCTEGIPHFMEGHAKTAPISRLPLITVMDTKDQLKDIPVCQPFHLELNFFNKPNRVLHYPVRAFYIEGLNLMAHNLCSGTDSIYKKLYTSIPGNVEYHSKQIVYSRKRNLFLVVYEFSGATNEVVLYWENTGSQLPNSKGSTAKGCDAAFIGPNDDQFVILDEDKTGLSMYILPKLTTIEENEKNLLSEENQTKEENPSAIQGPQQFLFETEVDRVFSTPIESTLMFACNGTQLGLAKLFQGYRLSATDGHYISTQGEGRKSIRRYCNIYYNFVLCTDILEEICPAKQTFALTSANFRSLLWVGPALLFSTTTAVCLLGWDGKVRTILSISTPYAALVGALNDRLLLANPTDISPKQKKGIEIKSCLVGLLEPLLIGFSTMQQTFQQKLDLSEILYQITTRFDSLRITPRSLDILASSPPVCGDLAVSLAQAGPQFNQVLRCTYAIKALRFSTALSVLKDEFLRSRDYPKCPPTSLLFQRFRQLGYACIKYGQFDYAKETFEVIGDNESLLDLFICHLNPSAMRRLAQKLEEESGDPELRRYCERILRARSTGWTQGIFANFAAESMVPKGPEWGGGNWDIKTPTDMKSIPQWELAGEVMPYMKSDDGTIPSIVADHIGVYLGCVKGRVNVVEIKEDSLVSKPGGLLSSLGKPLSDKPLALPAGESSSLMGLESLGKQNVADEQAKAAEEFKKTMYGAAGDGSSSDEEGVPKTKKLQIRIREKPTSTTVDVNKLKEATRTFKLGDGLGLPMSRTKSTSAGSQDLGEMLSQPSPSTTAPVSASAPVDPFAMSSWTQPPQPMSQPAPSGSTGMVAGPIPEDFFQNTIPSVEVAKTLLPAGTYLSKMDQIAQAAKNAPNQANNPTQPDIGLPGGGVPPTTQQPGVPYQTVGLPDGGVPPQFPGQTQGTPQLPGQTQGAPQVPVYSQPLDLSVLGVPNTDSGKPPGQPTSPPASVRPGQVPRGAAAPLCFKTGLAHLEQNQLPDALSCFDEAFLALAKDQSRGADIKAQATICAQYKIAVTLLREILRLQRVQGASALSAKDEMARLSRHLASLPLLAKHRINCIRTAIKRNMEVQNYGYSKQMLELLLSKAPASKQEELRGLVDLCVQRGTSNKSIDPLEDPSQLCSATLSRLSTIGYDVCDLCGAKFAALSSPGCIICGMGSIKRSDALAGPAPVSTPFG</sequence>
<dbReference type="InterPro" id="IPR001680">
    <property type="entry name" value="WD40_rpt"/>
</dbReference>
<feature type="region of interest" description="Disordered" evidence="2">
    <location>
        <begin position="1294"/>
        <end position="1397"/>
    </location>
</feature>
<proteinExistence type="predicted"/>
<dbReference type="PANTHER" id="PTHR19878:SF17">
    <property type="entry name" value="TRANSDUCIN_WD40 REPEAT-LIKE SUPERFAMILY PROTEIN"/>
    <property type="match status" value="1"/>
</dbReference>
<name>A0A8S9K4G7_BRACR</name>
<organism evidence="3">
    <name type="scientific">Brassica cretica</name>
    <name type="common">Mustard</name>
    <dbReference type="NCBI Taxonomy" id="69181"/>
    <lineage>
        <taxon>Eukaryota</taxon>
        <taxon>Viridiplantae</taxon>
        <taxon>Streptophyta</taxon>
        <taxon>Embryophyta</taxon>
        <taxon>Tracheophyta</taxon>
        <taxon>Spermatophyta</taxon>
        <taxon>Magnoliopsida</taxon>
        <taxon>eudicotyledons</taxon>
        <taxon>Gunneridae</taxon>
        <taxon>Pentapetalae</taxon>
        <taxon>rosids</taxon>
        <taxon>malvids</taxon>
        <taxon>Brassicales</taxon>
        <taxon>Brassicaceae</taxon>
        <taxon>Brassiceae</taxon>
        <taxon>Brassica</taxon>
    </lineage>
</organism>
<feature type="repeat" description="WD" evidence="1">
    <location>
        <begin position="242"/>
        <end position="276"/>
    </location>
</feature>
<evidence type="ECO:0000313" key="3">
    <source>
        <dbReference type="EMBL" id="KAF2589051.1"/>
    </source>
</evidence>
<evidence type="ECO:0008006" key="4">
    <source>
        <dbReference type="Google" id="ProtNLM"/>
    </source>
</evidence>
<feature type="compositionally biased region" description="Low complexity" evidence="2">
    <location>
        <begin position="1294"/>
        <end position="1305"/>
    </location>
</feature>
<accession>A0A8S9K4G7</accession>
<dbReference type="InterPro" id="IPR036322">
    <property type="entry name" value="WD40_repeat_dom_sf"/>
</dbReference>